<keyword evidence="5" id="KW-0029">Amino-acid transport</keyword>
<feature type="region of interest" description="Disordered" evidence="8">
    <location>
        <begin position="396"/>
        <end position="417"/>
    </location>
</feature>
<feature type="compositionally biased region" description="Basic and acidic residues" evidence="8">
    <location>
        <begin position="466"/>
        <end position="481"/>
    </location>
</feature>
<feature type="region of interest" description="Disordered" evidence="8">
    <location>
        <begin position="448"/>
        <end position="577"/>
    </location>
</feature>
<feature type="region of interest" description="Disordered" evidence="8">
    <location>
        <begin position="842"/>
        <end position="878"/>
    </location>
</feature>
<dbReference type="PANTHER" id="PTHR22950:SF646">
    <property type="entry name" value="SODIUM-COUPLED NEUTRAL AMINO ACID TRANSPORTER 10-RELATED"/>
    <property type="match status" value="1"/>
</dbReference>
<evidence type="ECO:0000256" key="6">
    <source>
        <dbReference type="ARBA" id="ARBA00022989"/>
    </source>
</evidence>
<sequence>MTASNSGLIMNVVNSIVGVSVLTMPFCFKQCGIVLGTILLFFCSWMTHKSCMFLVHTASSTKRRTYAGLAFHAYGKPGKALVETSMIGLMLGTCIAFYVVIADLGSNFFAQLLGLQVTGSFRVLLLIAVSLFIVLPLSLQRNMMATLQSFSAMALMFYTLFMFTMVLSSFKHGLLSGWWLGHINMVRWEGVFRCLPICGMAFACQSQVLPTYDSLDEPSVNRMSTIFTSSLNVVTIFYITVGFFGYVSFTDNIAGNVLMNFPSNLVTEMIRVGFMMSVAVGFPMMILPCRQAINTMLFEQQQKDGTFAAGGYMPPLRFKMITLCIVFGTMLGGILIPNVETILGLTGATMGSLICFICPALIYRKIQKNSIIAQLVLFVGLGILLISTFTTLSISASSPSPRIQPPPPAPGKNSQQELPDISELHDKPANKKPVEIEKPDNLPVEVVQPAERDPGEPPQIKGPVDLSKEKKDEEVQLDRPDAGVAVPEGEAHRHEPPIPHDKVMVDRRKNIAELKDGNKQPVAPAEGGEEKPLRGNEQDFENALKVENKDDKIDEKPAKEEDLGGGEVLSNELVDKPVAEPGKKLDVAPLKEGENLNVVKEPLADNAGVVANQAAEANQDAVAQVHKVGKAADAADKAPPAEGEHRPAGEEAAAAEGKDAADDKMEEGQLDHAVLLQVIKEQQEQQKRLLDQQEKLLAVIEEQHKEIHQKQPAGGAAEGDGEKVIQGQPEMMEGGAAKPKESGLEQSKEGAGAPQDGGNEAHALAQGQAQVEDKGAEANPAKVAVPAAYKEDANVALAGESHKESEVGARGVPLGKQKLEPVAQNDHAAQLQEEEAIEKLKKEVVGKEDQGKEQLEREIKEKLAREEELERERSERERIEKEVQARLEKERLEMERKEKERLEKERIEKERQEMVAKQELEREKIEKEVRERLVKERLEREIKENLIREQELEKEKALKEKLARDKAAKERYEQELQKADNEILEKAKKEAALQEAQERLLQLQQAIEAQNAGKAAQGGERVDGEALKKGGRDLKENAAAQPEPGEGEEDGEVHPQGSHEKGQLLAGARVHTRQIKQASEDEEAK</sequence>
<keyword evidence="12" id="KW-1185">Reference proteome</keyword>
<evidence type="ECO:0000256" key="9">
    <source>
        <dbReference type="SAM" id="Phobius"/>
    </source>
</evidence>
<feature type="transmembrane region" description="Helical" evidence="9">
    <location>
        <begin position="32"/>
        <end position="55"/>
    </location>
</feature>
<reference evidence="11" key="2">
    <citation type="submission" date="2025-09" db="UniProtKB">
        <authorList>
            <consortium name="Ensembl"/>
        </authorList>
    </citation>
    <scope>IDENTIFICATION</scope>
</reference>
<feature type="transmembrane region" description="Helical" evidence="9">
    <location>
        <begin position="318"/>
        <end position="336"/>
    </location>
</feature>
<keyword evidence="4 9" id="KW-0812">Transmembrane</keyword>
<feature type="transmembrane region" description="Helical" evidence="9">
    <location>
        <begin position="7"/>
        <end position="26"/>
    </location>
</feature>
<feature type="transmembrane region" description="Helical" evidence="9">
    <location>
        <begin position="80"/>
        <end position="101"/>
    </location>
</feature>
<gene>
    <name evidence="11" type="primary">SLC38A10</name>
    <name evidence="11" type="synonym">slc38a10</name>
</gene>
<dbReference type="GO" id="GO:0016020">
    <property type="term" value="C:membrane"/>
    <property type="evidence" value="ECO:0007669"/>
    <property type="project" value="UniProtKB-SubCell"/>
</dbReference>
<feature type="transmembrane region" description="Helical" evidence="9">
    <location>
        <begin position="151"/>
        <end position="170"/>
    </location>
</feature>
<proteinExistence type="inferred from homology"/>
<evidence type="ECO:0000256" key="5">
    <source>
        <dbReference type="ARBA" id="ARBA00022970"/>
    </source>
</evidence>
<feature type="transmembrane region" description="Helical" evidence="9">
    <location>
        <begin position="342"/>
        <end position="363"/>
    </location>
</feature>
<evidence type="ECO:0000256" key="1">
    <source>
        <dbReference type="ARBA" id="ARBA00004141"/>
    </source>
</evidence>
<feature type="domain" description="Amino acid transporter transmembrane" evidence="10">
    <location>
        <begin position="3"/>
        <end position="378"/>
    </location>
</feature>
<dbReference type="InterPro" id="IPR013057">
    <property type="entry name" value="AA_transpt_TM"/>
</dbReference>
<comment type="similarity">
    <text evidence="2">Belongs to the amino acid/polyamine transporter 2 family.</text>
</comment>
<evidence type="ECO:0000313" key="11">
    <source>
        <dbReference type="Ensembl" id="ENSONIP00000062871.1"/>
    </source>
</evidence>
<feature type="region of interest" description="Disordered" evidence="8">
    <location>
        <begin position="1010"/>
        <end position="1085"/>
    </location>
</feature>
<keyword evidence="6 9" id="KW-1133">Transmembrane helix</keyword>
<comment type="subcellular location">
    <subcellularLocation>
        <location evidence="1">Membrane</location>
        <topology evidence="1">Multi-pass membrane protein</topology>
    </subcellularLocation>
</comment>
<keyword evidence="7 9" id="KW-0472">Membrane</keyword>
<evidence type="ECO:0000256" key="2">
    <source>
        <dbReference type="ARBA" id="ARBA00008066"/>
    </source>
</evidence>
<dbReference type="Pfam" id="PF01490">
    <property type="entry name" value="Aa_trans"/>
    <property type="match status" value="1"/>
</dbReference>
<dbReference type="GO" id="GO:0015179">
    <property type="term" value="F:L-amino acid transmembrane transporter activity"/>
    <property type="evidence" value="ECO:0007669"/>
    <property type="project" value="TreeGrafter"/>
</dbReference>
<feature type="compositionally biased region" description="Basic and acidic residues" evidence="8">
    <location>
        <begin position="656"/>
        <end position="668"/>
    </location>
</feature>
<evidence type="ECO:0000256" key="8">
    <source>
        <dbReference type="SAM" id="MobiDB-lite"/>
    </source>
</evidence>
<feature type="transmembrane region" description="Helical" evidence="9">
    <location>
        <begin position="121"/>
        <end position="139"/>
    </location>
</feature>
<dbReference type="PANTHER" id="PTHR22950">
    <property type="entry name" value="AMINO ACID TRANSPORTER"/>
    <property type="match status" value="1"/>
</dbReference>
<feature type="transmembrane region" description="Helical" evidence="9">
    <location>
        <begin position="375"/>
        <end position="396"/>
    </location>
</feature>
<feature type="compositionally biased region" description="Basic and acidic residues" evidence="8">
    <location>
        <begin position="489"/>
        <end position="518"/>
    </location>
</feature>
<protein>
    <submittedName>
        <fullName evidence="11">Solute carrier family 38 member 10</fullName>
    </submittedName>
</protein>
<evidence type="ECO:0000259" key="10">
    <source>
        <dbReference type="Pfam" id="PF01490"/>
    </source>
</evidence>
<feature type="region of interest" description="Disordered" evidence="8">
    <location>
        <begin position="624"/>
        <end position="668"/>
    </location>
</feature>
<feature type="region of interest" description="Disordered" evidence="8">
    <location>
        <begin position="796"/>
        <end position="816"/>
    </location>
</feature>
<evidence type="ECO:0000256" key="4">
    <source>
        <dbReference type="ARBA" id="ARBA00022692"/>
    </source>
</evidence>
<dbReference type="Proteomes" id="UP000005207">
    <property type="component" value="Unplaced"/>
</dbReference>
<evidence type="ECO:0000313" key="12">
    <source>
        <dbReference type="Proteomes" id="UP000005207"/>
    </source>
</evidence>
<dbReference type="GeneTree" id="ENSGT00940000159369"/>
<evidence type="ECO:0000256" key="7">
    <source>
        <dbReference type="ARBA" id="ARBA00023136"/>
    </source>
</evidence>
<accession>A0A669DW16</accession>
<feature type="region of interest" description="Disordered" evidence="8">
    <location>
        <begin position="706"/>
        <end position="783"/>
    </location>
</feature>
<feature type="transmembrane region" description="Helical" evidence="9">
    <location>
        <begin position="230"/>
        <end position="249"/>
    </location>
</feature>
<feature type="compositionally biased region" description="Basic and acidic residues" evidence="8">
    <location>
        <begin position="1020"/>
        <end position="1036"/>
    </location>
</feature>
<feature type="compositionally biased region" description="Basic and acidic residues" evidence="8">
    <location>
        <begin position="738"/>
        <end position="748"/>
    </location>
</feature>
<reference evidence="11" key="1">
    <citation type="submission" date="2025-08" db="UniProtKB">
        <authorList>
            <consortium name="Ensembl"/>
        </authorList>
    </citation>
    <scope>IDENTIFICATION</scope>
</reference>
<evidence type="ECO:0000256" key="3">
    <source>
        <dbReference type="ARBA" id="ARBA00022448"/>
    </source>
</evidence>
<keyword evidence="3" id="KW-0813">Transport</keyword>
<dbReference type="Ensembl" id="ENSONIT00000061265.1">
    <property type="protein sequence ID" value="ENSONIP00000062871.1"/>
    <property type="gene ID" value="ENSONIG00000019863.2"/>
</dbReference>
<organism evidence="11 12">
    <name type="scientific">Oreochromis niloticus</name>
    <name type="common">Nile tilapia</name>
    <name type="synonym">Tilapia nilotica</name>
    <dbReference type="NCBI Taxonomy" id="8128"/>
    <lineage>
        <taxon>Eukaryota</taxon>
        <taxon>Metazoa</taxon>
        <taxon>Chordata</taxon>
        <taxon>Craniata</taxon>
        <taxon>Vertebrata</taxon>
        <taxon>Euteleostomi</taxon>
        <taxon>Actinopterygii</taxon>
        <taxon>Neopterygii</taxon>
        <taxon>Teleostei</taxon>
        <taxon>Neoteleostei</taxon>
        <taxon>Acanthomorphata</taxon>
        <taxon>Ovalentaria</taxon>
        <taxon>Cichlomorphae</taxon>
        <taxon>Cichliformes</taxon>
        <taxon>Cichlidae</taxon>
        <taxon>African cichlids</taxon>
        <taxon>Pseudocrenilabrinae</taxon>
        <taxon>Oreochromini</taxon>
        <taxon>Oreochromis</taxon>
    </lineage>
</organism>
<feature type="compositionally biased region" description="Basic and acidic residues" evidence="8">
    <location>
        <begin position="528"/>
        <end position="562"/>
    </location>
</feature>
<dbReference type="AlphaFoldDB" id="A0A669DW16"/>
<name>A0A669DW16_ORENI</name>